<evidence type="ECO:0000256" key="2">
    <source>
        <dbReference type="SAM" id="SignalP"/>
    </source>
</evidence>
<name>A0A1Y1WBV3_9FUNG</name>
<accession>A0A1Y1WBV3</accession>
<feature type="compositionally biased region" description="Basic and acidic residues" evidence="1">
    <location>
        <begin position="292"/>
        <end position="309"/>
    </location>
</feature>
<feature type="region of interest" description="Disordered" evidence="1">
    <location>
        <begin position="455"/>
        <end position="483"/>
    </location>
</feature>
<evidence type="ECO:0000313" key="4">
    <source>
        <dbReference type="Proteomes" id="UP000193922"/>
    </source>
</evidence>
<dbReference type="GeneID" id="63800052"/>
<organism evidence="3 4">
    <name type="scientific">Linderina pennispora</name>
    <dbReference type="NCBI Taxonomy" id="61395"/>
    <lineage>
        <taxon>Eukaryota</taxon>
        <taxon>Fungi</taxon>
        <taxon>Fungi incertae sedis</taxon>
        <taxon>Zoopagomycota</taxon>
        <taxon>Kickxellomycotina</taxon>
        <taxon>Kickxellomycetes</taxon>
        <taxon>Kickxellales</taxon>
        <taxon>Kickxellaceae</taxon>
        <taxon>Linderina</taxon>
    </lineage>
</organism>
<feature type="signal peptide" evidence="2">
    <location>
        <begin position="1"/>
        <end position="16"/>
    </location>
</feature>
<keyword evidence="2" id="KW-0732">Signal</keyword>
<dbReference type="EMBL" id="MCFD01000005">
    <property type="protein sequence ID" value="ORX70696.1"/>
    <property type="molecule type" value="Genomic_DNA"/>
</dbReference>
<evidence type="ECO:0000256" key="1">
    <source>
        <dbReference type="SAM" id="MobiDB-lite"/>
    </source>
</evidence>
<feature type="compositionally biased region" description="Polar residues" evidence="1">
    <location>
        <begin position="313"/>
        <end position="322"/>
    </location>
</feature>
<feature type="compositionally biased region" description="Basic and acidic residues" evidence="1">
    <location>
        <begin position="463"/>
        <end position="474"/>
    </location>
</feature>
<sequence>MHSWLIFLYIRGYFLSWQMAGGPMCPRTMQFRQMWRGEHLFFFVSRVQKINIHFPLAWDLRAVGGISLWLAAYKRRDVWSRYYCWPLLLKSTFHCLSYILHSHTFISYHHMLLKSLYALVVPAVLAFDVNLVWDVPDNALDLTQASAHVALNSSSSPIGTEWIGVGWDSGAISLQKLRDNSLAVILQVRTPTNESTVRAGRVTEYATAHYIDKEDKQARQGMYLMSKVDHDDSMQAGYSLKVVAHYNMVSNNTIYQGLWSDGDIWTYMGSIILQHPSKGSIKDEVSKALEEAAKPDSHAMVGGDDRTRVSAEGSGSSAQSTDAPKDPLGGAKPPETLATCEINREASGRIRPVCRFIRQLPMVPSFSKPFSGVRRTAGGDPKSERAGVFKDLVLKSRLADVYDISGAKCVSHNRGKDDIASCQRDPNSPEFYIAIDGGADGVRGEQSERSVIVEGEDPDKEFEEERSLMHHDTASKLPEVNII</sequence>
<reference evidence="3 4" key="1">
    <citation type="submission" date="2016-07" db="EMBL/GenBank/DDBJ databases">
        <title>Pervasive Adenine N6-methylation of Active Genes in Fungi.</title>
        <authorList>
            <consortium name="DOE Joint Genome Institute"/>
            <person name="Mondo S.J."/>
            <person name="Dannebaum R.O."/>
            <person name="Kuo R.C."/>
            <person name="Labutti K."/>
            <person name="Haridas S."/>
            <person name="Kuo A."/>
            <person name="Salamov A."/>
            <person name="Ahrendt S.R."/>
            <person name="Lipzen A."/>
            <person name="Sullivan W."/>
            <person name="Andreopoulos W.B."/>
            <person name="Clum A."/>
            <person name="Lindquist E."/>
            <person name="Daum C."/>
            <person name="Ramamoorthy G.K."/>
            <person name="Gryganskyi A."/>
            <person name="Culley D."/>
            <person name="Magnuson J.K."/>
            <person name="James T.Y."/>
            <person name="O'Malley M.A."/>
            <person name="Stajich J.E."/>
            <person name="Spatafora J.W."/>
            <person name="Visel A."/>
            <person name="Grigoriev I.V."/>
        </authorList>
    </citation>
    <scope>NUCLEOTIDE SEQUENCE [LARGE SCALE GENOMIC DNA]</scope>
    <source>
        <strain evidence="3 4">ATCC 12442</strain>
    </source>
</reference>
<feature type="chain" id="PRO_5012666077" evidence="2">
    <location>
        <begin position="17"/>
        <end position="483"/>
    </location>
</feature>
<dbReference type="RefSeq" id="XP_040744275.1">
    <property type="nucleotide sequence ID" value="XM_040883404.1"/>
</dbReference>
<dbReference type="Proteomes" id="UP000193922">
    <property type="component" value="Unassembled WGS sequence"/>
</dbReference>
<gene>
    <name evidence="3" type="ORF">DL89DRAFT_138751</name>
</gene>
<comment type="caution">
    <text evidence="3">The sequence shown here is derived from an EMBL/GenBank/DDBJ whole genome shotgun (WGS) entry which is preliminary data.</text>
</comment>
<evidence type="ECO:0000313" key="3">
    <source>
        <dbReference type="EMBL" id="ORX70696.1"/>
    </source>
</evidence>
<protein>
    <submittedName>
        <fullName evidence="3">Uncharacterized protein</fullName>
    </submittedName>
</protein>
<keyword evidence="4" id="KW-1185">Reference proteome</keyword>
<dbReference type="AlphaFoldDB" id="A0A1Y1WBV3"/>
<dbReference type="OrthoDB" id="5556563at2759"/>
<proteinExistence type="predicted"/>
<feature type="region of interest" description="Disordered" evidence="1">
    <location>
        <begin position="292"/>
        <end position="335"/>
    </location>
</feature>